<evidence type="ECO:0000313" key="1">
    <source>
        <dbReference type="EMBL" id="AYV75468.1"/>
    </source>
</evidence>
<proteinExistence type="predicted"/>
<gene>
    <name evidence="1" type="ORF">Terrestrivirus1_342</name>
</gene>
<organism evidence="1">
    <name type="scientific">Terrestrivirus sp</name>
    <dbReference type="NCBI Taxonomy" id="2487775"/>
    <lineage>
        <taxon>Viruses</taxon>
        <taxon>Varidnaviria</taxon>
        <taxon>Bamfordvirae</taxon>
        <taxon>Nucleocytoviricota</taxon>
        <taxon>Megaviricetes</taxon>
        <taxon>Imitervirales</taxon>
        <taxon>Mimiviridae</taxon>
        <taxon>Klosneuvirinae</taxon>
    </lineage>
</organism>
<evidence type="ECO:0008006" key="2">
    <source>
        <dbReference type="Google" id="ProtNLM"/>
    </source>
</evidence>
<accession>A0A3G4ZKV4</accession>
<sequence>MDNNNNDEDVCAICLSNENKFVNTACGCSTKYCVDCIKQIILCCVCNLSQEMLDKAEDGGINLDYLRMMKGDIDDTDIMDILR</sequence>
<dbReference type="EMBL" id="MK071979">
    <property type="protein sequence ID" value="AYV75468.1"/>
    <property type="molecule type" value="Genomic_DNA"/>
</dbReference>
<protein>
    <recommendedName>
        <fullName evidence="2">RING-type domain-containing protein</fullName>
    </recommendedName>
</protein>
<name>A0A3G4ZKV4_9VIRU</name>
<reference evidence="1" key="1">
    <citation type="submission" date="2018-10" db="EMBL/GenBank/DDBJ databases">
        <title>Hidden diversity of soil giant viruses.</title>
        <authorList>
            <person name="Schulz F."/>
            <person name="Alteio L."/>
            <person name="Goudeau D."/>
            <person name="Ryan E.M."/>
            <person name="Malmstrom R.R."/>
            <person name="Blanchard J."/>
            <person name="Woyke T."/>
        </authorList>
    </citation>
    <scope>NUCLEOTIDE SEQUENCE</scope>
    <source>
        <strain evidence="1">TEV1</strain>
    </source>
</reference>